<feature type="compositionally biased region" description="Low complexity" evidence="1">
    <location>
        <begin position="11"/>
        <end position="23"/>
    </location>
</feature>
<organism evidence="2 3">
    <name type="scientific">Sclerotinia trifoliorum</name>
    <dbReference type="NCBI Taxonomy" id="28548"/>
    <lineage>
        <taxon>Eukaryota</taxon>
        <taxon>Fungi</taxon>
        <taxon>Dikarya</taxon>
        <taxon>Ascomycota</taxon>
        <taxon>Pezizomycotina</taxon>
        <taxon>Leotiomycetes</taxon>
        <taxon>Helotiales</taxon>
        <taxon>Sclerotiniaceae</taxon>
        <taxon>Sclerotinia</taxon>
    </lineage>
</organism>
<dbReference type="OrthoDB" id="5424149at2759"/>
<evidence type="ECO:0000313" key="2">
    <source>
        <dbReference type="EMBL" id="CAD6442690.1"/>
    </source>
</evidence>
<keyword evidence="3" id="KW-1185">Reference proteome</keyword>
<comment type="caution">
    <text evidence="2">The sequence shown here is derived from an EMBL/GenBank/DDBJ whole genome shotgun (WGS) entry which is preliminary data.</text>
</comment>
<protein>
    <submittedName>
        <fullName evidence="2">Ad65608c-6b8c-4d06-972d-db91477303d6</fullName>
    </submittedName>
</protein>
<dbReference type="Proteomes" id="UP000624404">
    <property type="component" value="Unassembled WGS sequence"/>
</dbReference>
<dbReference type="EMBL" id="CAJHIA010000009">
    <property type="protein sequence ID" value="CAD6442690.1"/>
    <property type="molecule type" value="Genomic_DNA"/>
</dbReference>
<name>A0A8H2ZMT1_9HELO</name>
<reference evidence="2" key="1">
    <citation type="submission" date="2020-10" db="EMBL/GenBank/DDBJ databases">
        <authorList>
            <person name="Kusch S."/>
        </authorList>
    </citation>
    <scope>NUCLEOTIDE SEQUENCE</scope>
    <source>
        <strain evidence="2">SwB9</strain>
    </source>
</reference>
<sequence>MGGQRRKSAGKKSTGQTCSTTTTTDKDFGTELQQNKVVFTSIDAQAPDDVAEARKFLDRLRESEPPDRLDYKAYLVHTKDYENELSVEISAYPLLAKQTNERVISGYFQRPNHAWSAVDNHLTTASVMHNRILLSLTVRLTTLQLQLRNFLDNLLLPNIMRRCLLMLLNSRVPPAT</sequence>
<evidence type="ECO:0000256" key="1">
    <source>
        <dbReference type="SAM" id="MobiDB-lite"/>
    </source>
</evidence>
<evidence type="ECO:0000313" key="3">
    <source>
        <dbReference type="Proteomes" id="UP000624404"/>
    </source>
</evidence>
<feature type="compositionally biased region" description="Basic residues" evidence="1">
    <location>
        <begin position="1"/>
        <end position="10"/>
    </location>
</feature>
<accession>A0A8H2ZMT1</accession>
<feature type="region of interest" description="Disordered" evidence="1">
    <location>
        <begin position="1"/>
        <end position="29"/>
    </location>
</feature>
<proteinExistence type="predicted"/>
<dbReference type="AlphaFoldDB" id="A0A8H2ZMT1"/>
<gene>
    <name evidence="2" type="ORF">SCLTRI_LOCUS2482</name>
</gene>